<evidence type="ECO:0000256" key="6">
    <source>
        <dbReference type="ARBA" id="ARBA00023002"/>
    </source>
</evidence>
<keyword evidence="3" id="KW-0819">tRNA processing</keyword>
<dbReference type="Pfam" id="PF13646">
    <property type="entry name" value="HEAT_2"/>
    <property type="match status" value="1"/>
</dbReference>
<evidence type="ECO:0000256" key="5">
    <source>
        <dbReference type="ARBA" id="ARBA00022785"/>
    </source>
</evidence>
<feature type="domain" description="4Fe-4S ferredoxin-type" evidence="9">
    <location>
        <begin position="178"/>
        <end position="207"/>
    </location>
</feature>
<organism evidence="10 11">
    <name type="scientific">Lignipirellula cremea</name>
    <dbReference type="NCBI Taxonomy" id="2528010"/>
    <lineage>
        <taxon>Bacteria</taxon>
        <taxon>Pseudomonadati</taxon>
        <taxon>Planctomycetota</taxon>
        <taxon>Planctomycetia</taxon>
        <taxon>Pirellulales</taxon>
        <taxon>Pirellulaceae</taxon>
        <taxon>Lignipirellula</taxon>
    </lineage>
</organism>
<keyword evidence="5" id="KW-0671">Queuosine biosynthesis</keyword>
<dbReference type="PANTHER" id="PTHR30002:SF4">
    <property type="entry name" value="EPOXYQUEUOSINE REDUCTASE"/>
    <property type="match status" value="1"/>
</dbReference>
<dbReference type="InterPro" id="IPR016024">
    <property type="entry name" value="ARM-type_fold"/>
</dbReference>
<dbReference type="InterPro" id="IPR011989">
    <property type="entry name" value="ARM-like"/>
</dbReference>
<dbReference type="Gene3D" id="1.25.10.10">
    <property type="entry name" value="Leucine-rich Repeat Variant"/>
    <property type="match status" value="1"/>
</dbReference>
<evidence type="ECO:0000256" key="4">
    <source>
        <dbReference type="ARBA" id="ARBA00022723"/>
    </source>
</evidence>
<keyword evidence="8" id="KW-0411">Iron-sulfur</keyword>
<reference evidence="10 11" key="1">
    <citation type="submission" date="2019-02" db="EMBL/GenBank/DDBJ databases">
        <title>Deep-cultivation of Planctomycetes and their phenomic and genomic characterization uncovers novel biology.</title>
        <authorList>
            <person name="Wiegand S."/>
            <person name="Jogler M."/>
            <person name="Boedeker C."/>
            <person name="Pinto D."/>
            <person name="Vollmers J."/>
            <person name="Rivas-Marin E."/>
            <person name="Kohn T."/>
            <person name="Peeters S.H."/>
            <person name="Heuer A."/>
            <person name="Rast P."/>
            <person name="Oberbeckmann S."/>
            <person name="Bunk B."/>
            <person name="Jeske O."/>
            <person name="Meyerdierks A."/>
            <person name="Storesund J.E."/>
            <person name="Kallscheuer N."/>
            <person name="Luecker S."/>
            <person name="Lage O.M."/>
            <person name="Pohl T."/>
            <person name="Merkel B.J."/>
            <person name="Hornburger P."/>
            <person name="Mueller R.-W."/>
            <person name="Bruemmer F."/>
            <person name="Labrenz M."/>
            <person name="Spormann A.M."/>
            <person name="Op den Camp H."/>
            <person name="Overmann J."/>
            <person name="Amann R."/>
            <person name="Jetten M.S.M."/>
            <person name="Mascher T."/>
            <person name="Medema M.H."/>
            <person name="Devos D.P."/>
            <person name="Kaster A.-K."/>
            <person name="Ovreas L."/>
            <person name="Rohde M."/>
            <person name="Galperin M.Y."/>
            <person name="Jogler C."/>
        </authorList>
    </citation>
    <scope>NUCLEOTIDE SEQUENCE [LARGE SCALE GENOMIC DNA]</scope>
    <source>
        <strain evidence="10 11">Pla85_3_4</strain>
    </source>
</reference>
<keyword evidence="2" id="KW-0963">Cytoplasm</keyword>
<keyword evidence="11" id="KW-1185">Reference proteome</keyword>
<dbReference type="Pfam" id="PF08331">
    <property type="entry name" value="QueG_DUF1730"/>
    <property type="match status" value="1"/>
</dbReference>
<evidence type="ECO:0000256" key="2">
    <source>
        <dbReference type="ARBA" id="ARBA00022490"/>
    </source>
</evidence>
<evidence type="ECO:0000313" key="11">
    <source>
        <dbReference type="Proteomes" id="UP000317648"/>
    </source>
</evidence>
<dbReference type="Pfam" id="PF13484">
    <property type="entry name" value="Fer4_16"/>
    <property type="match status" value="1"/>
</dbReference>
<dbReference type="InterPro" id="IPR004453">
    <property type="entry name" value="QueG"/>
</dbReference>
<dbReference type="PROSITE" id="PS00198">
    <property type="entry name" value="4FE4S_FER_1"/>
    <property type="match status" value="1"/>
</dbReference>
<evidence type="ECO:0000256" key="8">
    <source>
        <dbReference type="ARBA" id="ARBA00023014"/>
    </source>
</evidence>
<dbReference type="InterPro" id="IPR013542">
    <property type="entry name" value="QueG_DUF1730"/>
</dbReference>
<dbReference type="InterPro" id="IPR017896">
    <property type="entry name" value="4Fe4S_Fe-S-bd"/>
</dbReference>
<gene>
    <name evidence="10" type="primary">queG</name>
    <name evidence="10" type="ORF">Pla8534_13760</name>
</gene>
<dbReference type="SUPFAM" id="SSF48371">
    <property type="entry name" value="ARM repeat"/>
    <property type="match status" value="1"/>
</dbReference>
<dbReference type="InterPro" id="IPR017900">
    <property type="entry name" value="4Fe4S_Fe_S_CS"/>
</dbReference>
<accession>A0A518DP41</accession>
<dbReference type="GO" id="GO:0051539">
    <property type="term" value="F:4 iron, 4 sulfur cluster binding"/>
    <property type="evidence" value="ECO:0007669"/>
    <property type="project" value="UniProtKB-KW"/>
</dbReference>
<evidence type="ECO:0000256" key="7">
    <source>
        <dbReference type="ARBA" id="ARBA00023004"/>
    </source>
</evidence>
<sequence length="374" mass="41158">MNDPATITALLRAEAARLGFDLAGVCRAEAPPLERFRQWCEAGYAGQMHYLPDRWEAYQSPQSVLDGAQSMLVLTMNYSSAPAPDLLPGQGRVSRYAYGECDYHDLIHTALKQLKRYYLSLAPAGQVRGVVDTAPLLERDLAQLAGLGWRGKNTLLLNKRRGSQFFLAVLLCDEELAYDEPHQAAHCGECRACLDACPTNAFPAPYLLDATRCISYLTIELKGPIPEPLRAGIGDWMFGCDVCQDVCPWNRHAVAPALAELLPRDDLNPVNLTELFTLDDEAFRQRFRRTPLWRTKREGLLRNAAIVLGNRPGAHALAPLTRGLHDASAVVRGASAWALGQQSSPAARQLLQDQAAMETDDAVLAEIRQALAAE</sequence>
<name>A0A518DP41_9BACT</name>
<keyword evidence="7" id="KW-0408">Iron</keyword>
<dbReference type="NCBIfam" id="TIGR00276">
    <property type="entry name" value="tRNA epoxyqueuosine(34) reductase QueG"/>
    <property type="match status" value="1"/>
</dbReference>
<evidence type="ECO:0000256" key="1">
    <source>
        <dbReference type="ARBA" id="ARBA00022485"/>
    </source>
</evidence>
<keyword evidence="6 10" id="KW-0560">Oxidoreductase</keyword>
<protein>
    <submittedName>
        <fullName evidence="10">Epoxyqueuosine reductase</fullName>
        <ecNumber evidence="10">1.1.-.-</ecNumber>
    </submittedName>
</protein>
<evidence type="ECO:0000256" key="3">
    <source>
        <dbReference type="ARBA" id="ARBA00022694"/>
    </source>
</evidence>
<dbReference type="GO" id="GO:0046872">
    <property type="term" value="F:metal ion binding"/>
    <property type="evidence" value="ECO:0007669"/>
    <property type="project" value="UniProtKB-KW"/>
</dbReference>
<dbReference type="SUPFAM" id="SSF46548">
    <property type="entry name" value="alpha-helical ferredoxin"/>
    <property type="match status" value="1"/>
</dbReference>
<dbReference type="KEGG" id="lcre:Pla8534_13760"/>
<dbReference type="EMBL" id="CP036433">
    <property type="protein sequence ID" value="QDU93596.1"/>
    <property type="molecule type" value="Genomic_DNA"/>
</dbReference>
<dbReference type="GO" id="GO:0008616">
    <property type="term" value="P:tRNA queuosine(34) biosynthetic process"/>
    <property type="evidence" value="ECO:0007669"/>
    <property type="project" value="UniProtKB-KW"/>
</dbReference>
<dbReference type="OrthoDB" id="9784571at2"/>
<keyword evidence="4" id="KW-0479">Metal-binding</keyword>
<dbReference type="RefSeq" id="WP_145050557.1">
    <property type="nucleotide sequence ID" value="NZ_CP036433.1"/>
</dbReference>
<dbReference type="GO" id="GO:0052693">
    <property type="term" value="F:epoxyqueuosine reductase activity"/>
    <property type="evidence" value="ECO:0007669"/>
    <property type="project" value="TreeGrafter"/>
</dbReference>
<dbReference type="PANTHER" id="PTHR30002">
    <property type="entry name" value="EPOXYQUEUOSINE REDUCTASE"/>
    <property type="match status" value="1"/>
</dbReference>
<proteinExistence type="predicted"/>
<dbReference type="EC" id="1.1.-.-" evidence="10"/>
<dbReference type="PROSITE" id="PS51379">
    <property type="entry name" value="4FE4S_FER_2"/>
    <property type="match status" value="1"/>
</dbReference>
<evidence type="ECO:0000313" key="10">
    <source>
        <dbReference type="EMBL" id="QDU93596.1"/>
    </source>
</evidence>
<dbReference type="Gene3D" id="3.30.70.20">
    <property type="match status" value="1"/>
</dbReference>
<keyword evidence="1" id="KW-0004">4Fe-4S</keyword>
<dbReference type="AlphaFoldDB" id="A0A518DP41"/>
<evidence type="ECO:0000259" key="9">
    <source>
        <dbReference type="PROSITE" id="PS51379"/>
    </source>
</evidence>
<dbReference type="Proteomes" id="UP000317648">
    <property type="component" value="Chromosome"/>
</dbReference>